<reference evidence="4" key="1">
    <citation type="journal article" date="2010" name="Nature">
        <title>The Amphimedon queenslandica genome and the evolution of animal complexity.</title>
        <authorList>
            <person name="Srivastava M."/>
            <person name="Simakov O."/>
            <person name="Chapman J."/>
            <person name="Fahey B."/>
            <person name="Gauthier M.E."/>
            <person name="Mitros T."/>
            <person name="Richards G.S."/>
            <person name="Conaco C."/>
            <person name="Dacre M."/>
            <person name="Hellsten U."/>
            <person name="Larroux C."/>
            <person name="Putnam N.H."/>
            <person name="Stanke M."/>
            <person name="Adamska M."/>
            <person name="Darling A."/>
            <person name="Degnan S.M."/>
            <person name="Oakley T.H."/>
            <person name="Plachetzki D.C."/>
            <person name="Zhai Y."/>
            <person name="Adamski M."/>
            <person name="Calcino A."/>
            <person name="Cummins S.F."/>
            <person name="Goodstein D.M."/>
            <person name="Harris C."/>
            <person name="Jackson D.J."/>
            <person name="Leys S.P."/>
            <person name="Shu S."/>
            <person name="Woodcroft B.J."/>
            <person name="Vervoort M."/>
            <person name="Kosik K.S."/>
            <person name="Manning G."/>
            <person name="Degnan B.M."/>
            <person name="Rokhsar D.S."/>
        </authorList>
    </citation>
    <scope>NUCLEOTIDE SEQUENCE [LARGE SCALE GENOMIC DNA]</scope>
</reference>
<comment type="similarity">
    <text evidence="1">Belongs to the small GTPase superfamily. Rab family.</text>
</comment>
<dbReference type="SUPFAM" id="SSF52540">
    <property type="entry name" value="P-loop containing nucleoside triphosphate hydrolases"/>
    <property type="match status" value="1"/>
</dbReference>
<dbReference type="GO" id="GO:0003924">
    <property type="term" value="F:GTPase activity"/>
    <property type="evidence" value="ECO:0007669"/>
    <property type="project" value="InterPro"/>
</dbReference>
<dbReference type="InterPro" id="IPR001806">
    <property type="entry name" value="Small_GTPase"/>
</dbReference>
<dbReference type="SMART" id="SM00175">
    <property type="entry name" value="RAB"/>
    <property type="match status" value="1"/>
</dbReference>
<dbReference type="SMART" id="SM00174">
    <property type="entry name" value="RHO"/>
    <property type="match status" value="1"/>
</dbReference>
<dbReference type="PANTHER" id="PTHR47978">
    <property type="match status" value="1"/>
</dbReference>
<organism evidence="3 4">
    <name type="scientific">Amphimedon queenslandica</name>
    <name type="common">Sponge</name>
    <dbReference type="NCBI Taxonomy" id="400682"/>
    <lineage>
        <taxon>Eukaryota</taxon>
        <taxon>Metazoa</taxon>
        <taxon>Porifera</taxon>
        <taxon>Demospongiae</taxon>
        <taxon>Heteroscleromorpha</taxon>
        <taxon>Haplosclerida</taxon>
        <taxon>Niphatidae</taxon>
        <taxon>Amphimedon</taxon>
    </lineage>
</organism>
<evidence type="ECO:0000313" key="3">
    <source>
        <dbReference type="EnsemblMetazoa" id="XP_011403980.2"/>
    </source>
</evidence>
<dbReference type="RefSeq" id="XP_011403980.2">
    <property type="nucleotide sequence ID" value="XM_011405678.2"/>
</dbReference>
<dbReference type="PROSITE" id="PS51419">
    <property type="entry name" value="RAB"/>
    <property type="match status" value="1"/>
</dbReference>
<dbReference type="AlphaFoldDB" id="A0AAN0IM99"/>
<evidence type="ECO:0000313" key="4">
    <source>
        <dbReference type="Proteomes" id="UP000007879"/>
    </source>
</evidence>
<dbReference type="PRINTS" id="PR00449">
    <property type="entry name" value="RASTRNSFRMNG"/>
</dbReference>
<dbReference type="Gene3D" id="3.40.50.300">
    <property type="entry name" value="P-loop containing nucleotide triphosphate hydrolases"/>
    <property type="match status" value="1"/>
</dbReference>
<dbReference type="CDD" id="cd00154">
    <property type="entry name" value="Rab"/>
    <property type="match status" value="1"/>
</dbReference>
<evidence type="ECO:0000256" key="1">
    <source>
        <dbReference type="ARBA" id="ARBA00006270"/>
    </source>
</evidence>
<protein>
    <submittedName>
        <fullName evidence="3">Uncharacterized protein</fullName>
    </submittedName>
</protein>
<dbReference type="EnsemblMetazoa" id="XM_011405678.2">
    <property type="protein sequence ID" value="XP_011403980.2"/>
    <property type="gene ID" value="LOC105312775"/>
</dbReference>
<dbReference type="PROSITE" id="PS51421">
    <property type="entry name" value="RAS"/>
    <property type="match status" value="1"/>
</dbReference>
<accession>A0AAN0IM99</accession>
<name>A0AAN0IM99_AMPQE</name>
<proteinExistence type="inferred from homology"/>
<dbReference type="InterPro" id="IPR027417">
    <property type="entry name" value="P-loop_NTPase"/>
</dbReference>
<dbReference type="SMART" id="SM00173">
    <property type="entry name" value="RAS"/>
    <property type="match status" value="1"/>
</dbReference>
<sequence>MLHVAASQPLLQAASLQLYMASYMTSNLEGKTLKVIFIGDSNVGKTSIFKLYMHHKVDLKTISTIGVETRENIIYTKDSDEKVLLYVHDTAGSERFKSVTCQFYKETDIACLVYDVTDQDSFYHIGEWKREIENNAGDRRIQMILIANKCDKTNEQWRISPSEGREYAEQNNMKFIEMSAHYKEDFEKIDDIFKEVVGKVIAEGGGTRTNSSSVTLHQGNATDQERSSCLKC</sequence>
<dbReference type="GeneID" id="105312775"/>
<dbReference type="Pfam" id="PF00071">
    <property type="entry name" value="Ras"/>
    <property type="match status" value="1"/>
</dbReference>
<dbReference type="FunFam" id="3.40.50.300:FF:001447">
    <property type="entry name" value="Ras-related protein Rab-1B"/>
    <property type="match status" value="1"/>
</dbReference>
<dbReference type="SMART" id="SM00176">
    <property type="entry name" value="RAN"/>
    <property type="match status" value="1"/>
</dbReference>
<dbReference type="GO" id="GO:0005525">
    <property type="term" value="F:GTP binding"/>
    <property type="evidence" value="ECO:0007669"/>
    <property type="project" value="InterPro"/>
</dbReference>
<keyword evidence="4" id="KW-1185">Reference proteome</keyword>
<dbReference type="Proteomes" id="UP000007879">
    <property type="component" value="Unassembled WGS sequence"/>
</dbReference>
<keyword evidence="2" id="KW-0547">Nucleotide-binding</keyword>
<dbReference type="NCBIfam" id="TIGR00231">
    <property type="entry name" value="small_GTP"/>
    <property type="match status" value="1"/>
</dbReference>
<evidence type="ECO:0000256" key="2">
    <source>
        <dbReference type="ARBA" id="ARBA00022741"/>
    </source>
</evidence>
<reference evidence="3" key="2">
    <citation type="submission" date="2024-06" db="UniProtKB">
        <authorList>
            <consortium name="EnsemblMetazoa"/>
        </authorList>
    </citation>
    <scope>IDENTIFICATION</scope>
</reference>
<dbReference type="InterPro" id="IPR005225">
    <property type="entry name" value="Small_GTP-bd"/>
</dbReference>
<dbReference type="KEGG" id="aqu:105312775"/>